<protein>
    <recommendedName>
        <fullName evidence="7">Endolytic murein transglycosylase</fullName>
        <ecNumber evidence="7">4.2.2.29</ecNumber>
    </recommendedName>
    <alternativeName>
        <fullName evidence="7">Peptidoglycan lytic transglycosylase</fullName>
    </alternativeName>
    <alternativeName>
        <fullName evidence="7">Peptidoglycan polymerization terminase</fullName>
    </alternativeName>
</protein>
<keyword evidence="1 7" id="KW-1003">Cell membrane</keyword>
<dbReference type="EMBL" id="VKAC01000002">
    <property type="protein sequence ID" value="TXR57390.1"/>
    <property type="molecule type" value="Genomic_DNA"/>
</dbReference>
<comment type="function">
    <text evidence="7">Functions as a peptidoglycan terminase that cleaves nascent peptidoglycan strands endolytically to terminate their elongation.</text>
</comment>
<keyword evidence="3 7" id="KW-1133">Transmembrane helix</keyword>
<dbReference type="GO" id="GO:0009252">
    <property type="term" value="P:peptidoglycan biosynthetic process"/>
    <property type="evidence" value="ECO:0007669"/>
    <property type="project" value="UniProtKB-UniRule"/>
</dbReference>
<organism evidence="9 10">
    <name type="scientific">Quadrisphaera setariae</name>
    <dbReference type="NCBI Taxonomy" id="2593304"/>
    <lineage>
        <taxon>Bacteria</taxon>
        <taxon>Bacillati</taxon>
        <taxon>Actinomycetota</taxon>
        <taxon>Actinomycetes</taxon>
        <taxon>Kineosporiales</taxon>
        <taxon>Kineosporiaceae</taxon>
        <taxon>Quadrisphaera</taxon>
    </lineage>
</organism>
<name>A0A5C8ZKP0_9ACTN</name>
<evidence type="ECO:0000256" key="4">
    <source>
        <dbReference type="ARBA" id="ARBA00023136"/>
    </source>
</evidence>
<dbReference type="OrthoDB" id="9814591at2"/>
<dbReference type="Gene3D" id="3.30.1490.480">
    <property type="entry name" value="Endolytic murein transglycosylase"/>
    <property type="match status" value="1"/>
</dbReference>
<dbReference type="GO" id="GO:0008932">
    <property type="term" value="F:lytic endotransglycosylase activity"/>
    <property type="evidence" value="ECO:0007669"/>
    <property type="project" value="UniProtKB-UniRule"/>
</dbReference>
<evidence type="ECO:0000256" key="5">
    <source>
        <dbReference type="ARBA" id="ARBA00023239"/>
    </source>
</evidence>
<evidence type="ECO:0000256" key="7">
    <source>
        <dbReference type="HAMAP-Rule" id="MF_02065"/>
    </source>
</evidence>
<keyword evidence="4 7" id="KW-0472">Membrane</keyword>
<feature type="region of interest" description="Disordered" evidence="8">
    <location>
        <begin position="1"/>
        <end position="45"/>
    </location>
</feature>
<dbReference type="Proteomes" id="UP000321234">
    <property type="component" value="Unassembled WGS sequence"/>
</dbReference>
<dbReference type="AlphaFoldDB" id="A0A5C8ZKP0"/>
<reference evidence="9 10" key="1">
    <citation type="submission" date="2019-07" db="EMBL/GenBank/DDBJ databases">
        <title>Quadrisphaera sp. strain DD2A genome sequencing and assembly.</title>
        <authorList>
            <person name="Kim I."/>
        </authorList>
    </citation>
    <scope>NUCLEOTIDE SEQUENCE [LARGE SCALE GENOMIC DNA]</scope>
    <source>
        <strain evidence="9 10">DD2A</strain>
    </source>
</reference>
<dbReference type="InterPro" id="IPR003770">
    <property type="entry name" value="MLTG-like"/>
</dbReference>
<dbReference type="NCBIfam" id="TIGR00247">
    <property type="entry name" value="endolytic transglycosylase MltG"/>
    <property type="match status" value="1"/>
</dbReference>
<dbReference type="CDD" id="cd08010">
    <property type="entry name" value="MltG_like"/>
    <property type="match status" value="1"/>
</dbReference>
<dbReference type="Gene3D" id="3.30.160.60">
    <property type="entry name" value="Classic Zinc Finger"/>
    <property type="match status" value="1"/>
</dbReference>
<evidence type="ECO:0000256" key="8">
    <source>
        <dbReference type="SAM" id="MobiDB-lite"/>
    </source>
</evidence>
<evidence type="ECO:0000256" key="1">
    <source>
        <dbReference type="ARBA" id="ARBA00022475"/>
    </source>
</evidence>
<accession>A0A5C8ZKP0</accession>
<evidence type="ECO:0000256" key="6">
    <source>
        <dbReference type="ARBA" id="ARBA00023316"/>
    </source>
</evidence>
<dbReference type="EC" id="4.2.2.29" evidence="7"/>
<dbReference type="RefSeq" id="WP_147925031.1">
    <property type="nucleotide sequence ID" value="NZ_VKAC01000002.1"/>
</dbReference>
<dbReference type="GO" id="GO:0005886">
    <property type="term" value="C:plasma membrane"/>
    <property type="evidence" value="ECO:0007669"/>
    <property type="project" value="UniProtKB-SubCell"/>
</dbReference>
<evidence type="ECO:0000313" key="10">
    <source>
        <dbReference type="Proteomes" id="UP000321234"/>
    </source>
</evidence>
<evidence type="ECO:0000256" key="2">
    <source>
        <dbReference type="ARBA" id="ARBA00022692"/>
    </source>
</evidence>
<comment type="similarity">
    <text evidence="7">Belongs to the transglycosylase MltG family.</text>
</comment>
<comment type="catalytic activity">
    <reaction evidence="7">
        <text>a peptidoglycan chain = a peptidoglycan chain with N-acetyl-1,6-anhydromuramyl-[peptide] at the reducing end + a peptidoglycan chain with N-acetylglucosamine at the non-reducing end.</text>
        <dbReference type="EC" id="4.2.2.29"/>
    </reaction>
</comment>
<comment type="subcellular location">
    <subcellularLocation>
        <location evidence="7">Cell membrane</location>
        <topology evidence="7">Single-pass membrane protein</topology>
    </subcellularLocation>
</comment>
<dbReference type="Pfam" id="PF02618">
    <property type="entry name" value="YceG"/>
    <property type="match status" value="1"/>
</dbReference>
<dbReference type="HAMAP" id="MF_02065">
    <property type="entry name" value="MltG"/>
    <property type="match status" value="1"/>
</dbReference>
<dbReference type="GO" id="GO:0071555">
    <property type="term" value="P:cell wall organization"/>
    <property type="evidence" value="ECO:0007669"/>
    <property type="project" value="UniProtKB-KW"/>
</dbReference>
<feature type="site" description="Important for catalytic activity" evidence="7">
    <location>
        <position position="268"/>
    </location>
</feature>
<dbReference type="PANTHER" id="PTHR30518">
    <property type="entry name" value="ENDOLYTIC MUREIN TRANSGLYCOSYLASE"/>
    <property type="match status" value="1"/>
</dbReference>
<gene>
    <name evidence="7 9" type="primary">mltG</name>
    <name evidence="9" type="ORF">FMM08_03820</name>
</gene>
<keyword evidence="5 7" id="KW-0456">Lyase</keyword>
<comment type="caution">
    <text evidence="9">The sequence shown here is derived from an EMBL/GenBank/DDBJ whole genome shotgun (WGS) entry which is preliminary data.</text>
</comment>
<proteinExistence type="inferred from homology"/>
<evidence type="ECO:0000256" key="3">
    <source>
        <dbReference type="ARBA" id="ARBA00022989"/>
    </source>
</evidence>
<sequence length="393" mass="41229">MAGLSLEDLPGTPESRSSSGDGAGGGSRSSKRQAERGDREKRRKRRRTVTLVVLAVCAVLFGASAVLVGGQVKELVASVTDSGDYSGNGTGAVTVQIPEGASGRTIGSVLAKAGVVKTPGAFVSAAAEDPKAAGIQPGTYELKKEMSGASALALLLDPSSRSSFKVQVPEGYTAAQIYQRLSEATGQPVSDYEAAAKDPQLGLPSDAGGAVEGYLFPATYTFDPGTTALQQLQEMVQRTEKAMDDVGFPADPAERHRLMTEASLVQKEGANAEDMAKVARVIENRVAAGQPLQFDTTVNYATGKTGLTTTPEDRQNPSPYNTYLHPGLPPGPIASPGEDAMRAALNPTPGDWLYFVVVDPTTGETKFAATYAEHQQNVAEFQAWLRANPQPQG</sequence>
<keyword evidence="10" id="KW-1185">Reference proteome</keyword>
<keyword evidence="2 7" id="KW-0812">Transmembrane</keyword>
<keyword evidence="6 7" id="KW-0961">Cell wall biogenesis/degradation</keyword>
<evidence type="ECO:0000313" key="9">
    <source>
        <dbReference type="EMBL" id="TXR57390.1"/>
    </source>
</evidence>
<dbReference type="PANTHER" id="PTHR30518:SF2">
    <property type="entry name" value="ENDOLYTIC MUREIN TRANSGLYCOSYLASE"/>
    <property type="match status" value="1"/>
</dbReference>
<feature type="transmembrane region" description="Helical" evidence="7">
    <location>
        <begin position="49"/>
        <end position="70"/>
    </location>
</feature>